<reference evidence="3" key="1">
    <citation type="journal article" date="2015" name="Proc. Natl. Acad. Sci. U.S.A.">
        <title>Genome sequencing of adzuki bean (Vigna angularis) provides insight into high starch and low fat accumulation and domestication.</title>
        <authorList>
            <person name="Yang K."/>
            <person name="Tian Z."/>
            <person name="Chen C."/>
            <person name="Luo L."/>
            <person name="Zhao B."/>
            <person name="Wang Z."/>
            <person name="Yu L."/>
            <person name="Li Y."/>
            <person name="Sun Y."/>
            <person name="Li W."/>
            <person name="Chen Y."/>
            <person name="Li Y."/>
            <person name="Zhang Y."/>
            <person name="Ai D."/>
            <person name="Zhao J."/>
            <person name="Shang C."/>
            <person name="Ma Y."/>
            <person name="Wu B."/>
            <person name="Wang M."/>
            <person name="Gao L."/>
            <person name="Sun D."/>
            <person name="Zhang P."/>
            <person name="Guo F."/>
            <person name="Wang W."/>
            <person name="Li Y."/>
            <person name="Wang J."/>
            <person name="Varshney R.K."/>
            <person name="Wang J."/>
            <person name="Ling H.Q."/>
            <person name="Wan P."/>
        </authorList>
    </citation>
    <scope>NUCLEOTIDE SEQUENCE</scope>
    <source>
        <strain evidence="3">cv. Jingnong 6</strain>
    </source>
</reference>
<gene>
    <name evidence="2" type="ORF">LR48_Vigan10g211000</name>
</gene>
<name>A0A0L9VMN0_PHAAN</name>
<proteinExistence type="predicted"/>
<dbReference type="Proteomes" id="UP000053144">
    <property type="component" value="Chromosome 10"/>
</dbReference>
<evidence type="ECO:0000313" key="3">
    <source>
        <dbReference type="Proteomes" id="UP000053144"/>
    </source>
</evidence>
<dbReference type="Gramene" id="KOM56218">
    <property type="protein sequence ID" value="KOM56218"/>
    <property type="gene ID" value="LR48_Vigan10g211000"/>
</dbReference>
<accession>A0A0L9VMN0</accession>
<feature type="compositionally biased region" description="Acidic residues" evidence="1">
    <location>
        <begin position="119"/>
        <end position="139"/>
    </location>
</feature>
<sequence length="139" mass="15684">MIDVGLKQSRNLPYGVLISKILTLQGVDESREKKCSCNCSNVINKNTLSSISLVKTLNGWRFKDEENMDASSGSSPALNGDHNNFIPETKFERFVVEQFSRLEKKVDGLYQKKNRNDSPIEDSNEESTDEDSMEISDSE</sequence>
<protein>
    <submittedName>
        <fullName evidence="2">Uncharacterized protein</fullName>
    </submittedName>
</protein>
<feature type="region of interest" description="Disordered" evidence="1">
    <location>
        <begin position="108"/>
        <end position="139"/>
    </location>
</feature>
<dbReference type="AlphaFoldDB" id="A0A0L9VMN0"/>
<evidence type="ECO:0000313" key="2">
    <source>
        <dbReference type="EMBL" id="KOM56218.1"/>
    </source>
</evidence>
<organism evidence="2 3">
    <name type="scientific">Phaseolus angularis</name>
    <name type="common">Azuki bean</name>
    <name type="synonym">Vigna angularis</name>
    <dbReference type="NCBI Taxonomy" id="3914"/>
    <lineage>
        <taxon>Eukaryota</taxon>
        <taxon>Viridiplantae</taxon>
        <taxon>Streptophyta</taxon>
        <taxon>Embryophyta</taxon>
        <taxon>Tracheophyta</taxon>
        <taxon>Spermatophyta</taxon>
        <taxon>Magnoliopsida</taxon>
        <taxon>eudicotyledons</taxon>
        <taxon>Gunneridae</taxon>
        <taxon>Pentapetalae</taxon>
        <taxon>rosids</taxon>
        <taxon>fabids</taxon>
        <taxon>Fabales</taxon>
        <taxon>Fabaceae</taxon>
        <taxon>Papilionoideae</taxon>
        <taxon>50 kb inversion clade</taxon>
        <taxon>NPAAA clade</taxon>
        <taxon>indigoferoid/millettioid clade</taxon>
        <taxon>Phaseoleae</taxon>
        <taxon>Vigna</taxon>
    </lineage>
</organism>
<dbReference type="EMBL" id="CM003380">
    <property type="protein sequence ID" value="KOM56218.1"/>
    <property type="molecule type" value="Genomic_DNA"/>
</dbReference>
<evidence type="ECO:0000256" key="1">
    <source>
        <dbReference type="SAM" id="MobiDB-lite"/>
    </source>
</evidence>